<comment type="caution">
    <text evidence="2">The sequence shown here is derived from an EMBL/GenBank/DDBJ whole genome shotgun (WGS) entry which is preliminary data.</text>
</comment>
<name>A0AAU9IMD6_9CILI</name>
<feature type="transmembrane region" description="Helical" evidence="1">
    <location>
        <begin position="71"/>
        <end position="90"/>
    </location>
</feature>
<dbReference type="InterPro" id="IPR011990">
    <property type="entry name" value="TPR-like_helical_dom_sf"/>
</dbReference>
<feature type="transmembrane region" description="Helical" evidence="1">
    <location>
        <begin position="409"/>
        <end position="435"/>
    </location>
</feature>
<dbReference type="SUPFAM" id="SSF48452">
    <property type="entry name" value="TPR-like"/>
    <property type="match status" value="1"/>
</dbReference>
<dbReference type="AlphaFoldDB" id="A0AAU9IMD6"/>
<dbReference type="SUPFAM" id="SSF53300">
    <property type="entry name" value="vWA-like"/>
    <property type="match status" value="1"/>
</dbReference>
<dbReference type="Gene3D" id="1.25.40.10">
    <property type="entry name" value="Tetratricopeptide repeat domain"/>
    <property type="match status" value="1"/>
</dbReference>
<sequence>MSQKSLRIKLTWKIIVPLMIGMILICSVAIVPLYNEYPIWIDNYINDIHDDQGKAMIDVSLYLVKSESLNIIQHSANLMIIARALMNSYFGNSLAIKTQNYSPGLNYVSGIAIAENKAKLSCWNNITNTSYCQALWFTSPSDDNTANLNKTSLLNLNSSAVFDSFLRPMAVIGYKLNPLFGDVFIGFENDGLYYLNPAGNYSFLANASKNSLCSSPTYQYDPRCTLWFEETKSKSFETRNSVVLTDLNLDINSLSQSACVGIWSDSDDFILSSCLKFYLNSFRKRLWGVNVGKGSYIYVLDASGEVIVYSKSTWTSANPPSIFELEFGKNADSISAEVRYYRDHILPIFQKNKTELAYYYKNGDKMLISVAPIKIQLGLNSELTPWASVGIVIKESDTTKKLDKLKDDFYYLMYGEIAIFAVLIVFFGIWCYFLTKFLSAAVTKPVEKLSCILKRLFKKDLGVDIMEEYEPGPPEIGSLYEIFEKLRIVLKMQDSIKFNDETAGMINYAQALNLFRDFRNKKAMELCHRELGNIHFQNKRYPEAALNYYSSYRLSKNIEGISELEKARIKIQTAKSMLFAGTKKEEAIEMFNEAIDFYKSQSYKNIEIILCLLDKIESLFAVSQIPVSDIDEVEKLLQEWIPLSMQSILQQKYLYFRAFQYEMQEDLKTASRLYMICIEGFIDFDPNIRKKTLERLIGIFEKNSLPCYELKILWKNLNEISKDIALIIDTKICNLEVQNNILWLIEAVFNKNDRLSIIDFDEAIQIHFNLTQKIPKNIRFSIIDLINQSGKSVLYDGINAGINQICALDIKNSALLPSPNIQQKWVIAICGSGDKGSEIRQDFLSKKVNELGINLVIVYINYDPNQANELGLLINSSPRGVVISVYSDDDIRSAVQKTAAFMCPSKCVFNN</sequence>
<keyword evidence="1" id="KW-1133">Transmembrane helix</keyword>
<dbReference type="InterPro" id="IPR036465">
    <property type="entry name" value="vWFA_dom_sf"/>
</dbReference>
<feature type="transmembrane region" description="Helical" evidence="1">
    <location>
        <begin position="12"/>
        <end position="34"/>
    </location>
</feature>
<accession>A0AAU9IMD6</accession>
<protein>
    <submittedName>
        <fullName evidence="2">Uncharacterized protein</fullName>
    </submittedName>
</protein>
<dbReference type="Proteomes" id="UP001162131">
    <property type="component" value="Unassembled WGS sequence"/>
</dbReference>
<gene>
    <name evidence="2" type="ORF">BSTOLATCC_MIC1502</name>
</gene>
<organism evidence="2 3">
    <name type="scientific">Blepharisma stoltei</name>
    <dbReference type="NCBI Taxonomy" id="1481888"/>
    <lineage>
        <taxon>Eukaryota</taxon>
        <taxon>Sar</taxon>
        <taxon>Alveolata</taxon>
        <taxon>Ciliophora</taxon>
        <taxon>Postciliodesmatophora</taxon>
        <taxon>Heterotrichea</taxon>
        <taxon>Heterotrichida</taxon>
        <taxon>Blepharismidae</taxon>
        <taxon>Blepharisma</taxon>
    </lineage>
</organism>
<dbReference type="EMBL" id="CAJZBQ010000002">
    <property type="protein sequence ID" value="CAG9310660.1"/>
    <property type="molecule type" value="Genomic_DNA"/>
</dbReference>
<evidence type="ECO:0000313" key="3">
    <source>
        <dbReference type="Proteomes" id="UP001162131"/>
    </source>
</evidence>
<keyword evidence="1" id="KW-0812">Transmembrane</keyword>
<evidence type="ECO:0000256" key="1">
    <source>
        <dbReference type="SAM" id="Phobius"/>
    </source>
</evidence>
<keyword evidence="3" id="KW-1185">Reference proteome</keyword>
<proteinExistence type="predicted"/>
<keyword evidence="1" id="KW-0472">Membrane</keyword>
<evidence type="ECO:0000313" key="2">
    <source>
        <dbReference type="EMBL" id="CAG9310660.1"/>
    </source>
</evidence>
<reference evidence="2" key="1">
    <citation type="submission" date="2021-09" db="EMBL/GenBank/DDBJ databases">
        <authorList>
            <consortium name="AG Swart"/>
            <person name="Singh M."/>
            <person name="Singh A."/>
            <person name="Seah K."/>
            <person name="Emmerich C."/>
        </authorList>
    </citation>
    <scope>NUCLEOTIDE SEQUENCE</scope>
    <source>
        <strain evidence="2">ATCC30299</strain>
    </source>
</reference>
<dbReference type="Gene3D" id="3.30.450.20">
    <property type="entry name" value="PAS domain"/>
    <property type="match status" value="1"/>
</dbReference>